<dbReference type="EMBL" id="RBIZ01000003">
    <property type="protein sequence ID" value="RKR65514.1"/>
    <property type="molecule type" value="Genomic_DNA"/>
</dbReference>
<dbReference type="GeneID" id="66904278"/>
<dbReference type="RefSeq" id="WP_038254612.1">
    <property type="nucleotide sequence ID" value="NZ_RBIZ01000003.1"/>
</dbReference>
<comment type="caution">
    <text evidence="3">The sequence shown here is derived from an EMBL/GenBank/DDBJ whole genome shotgun (WGS) entry which is preliminary data.</text>
</comment>
<evidence type="ECO:0000313" key="4">
    <source>
        <dbReference type="Proteomes" id="UP000251313"/>
    </source>
</evidence>
<feature type="domain" description="Winged helix-turn-helix" evidence="1">
    <location>
        <begin position="145"/>
        <end position="209"/>
    </location>
</feature>
<evidence type="ECO:0000259" key="1">
    <source>
        <dbReference type="Pfam" id="PF14090"/>
    </source>
</evidence>
<reference evidence="3 4" key="1">
    <citation type="submission" date="2018-06" db="EMBL/GenBank/DDBJ databases">
        <authorList>
            <consortium name="Pathogen Informatics"/>
            <person name="Doyle S."/>
        </authorList>
    </citation>
    <scope>NUCLEOTIDE SEQUENCE [LARGE SCALE GENOMIC DNA]</scope>
    <source>
        <strain evidence="3 4">NCTC11967</strain>
    </source>
</reference>
<dbReference type="AlphaFoldDB" id="A0AB38FPW6"/>
<name>A0AB38FPW6_9ENTR</name>
<evidence type="ECO:0000313" key="2">
    <source>
        <dbReference type="EMBL" id="RKR65514.1"/>
    </source>
</evidence>
<dbReference type="EMBL" id="UAVL01000001">
    <property type="protein sequence ID" value="SQA59667.1"/>
    <property type="molecule type" value="Genomic_DNA"/>
</dbReference>
<dbReference type="Pfam" id="PF14090">
    <property type="entry name" value="HTH_39"/>
    <property type="match status" value="1"/>
</dbReference>
<keyword evidence="5" id="KW-1185">Reference proteome</keyword>
<protein>
    <recommendedName>
        <fullName evidence="1">Winged helix-turn-helix domain-containing protein</fullName>
    </recommendedName>
</protein>
<proteinExistence type="predicted"/>
<accession>A0AB38FPW6</accession>
<dbReference type="Proteomes" id="UP000267341">
    <property type="component" value="Unassembled WGS sequence"/>
</dbReference>
<evidence type="ECO:0000313" key="3">
    <source>
        <dbReference type="EMBL" id="SQA59667.1"/>
    </source>
</evidence>
<reference evidence="2 5" key="2">
    <citation type="submission" date="2018-10" db="EMBL/GenBank/DDBJ databases">
        <title>Genomic Encyclopedia of Type Strains, Phase IV (KMG-IV): sequencing the most valuable type-strain genomes for metagenomic binning, comparative biology and taxonomic classification.</title>
        <authorList>
            <person name="Goeker M."/>
        </authorList>
    </citation>
    <scope>NUCLEOTIDE SEQUENCE [LARGE SCALE GENOMIC DNA]</scope>
    <source>
        <strain evidence="2 5">DSM 5079</strain>
    </source>
</reference>
<sequence>MTGRIDYQIEKYHFTAIDEAPRLTRQWEEVLEECRQEKAGSESRLRIALLNVDYVTSFELPFRLLLVRAPQLIDKLRGEFALNQKNAVINTSKRGCVYSLNEDFQTVPDEFRYRFSHRIRRVAEDGVTAAPFQQVATQSKLPRERLRLALEAGLAVNALDGLFWLSCQRIAAEVATLRTSGLTIVTGEVEVSDSLTGTTRQVPVYRLARPA</sequence>
<organism evidence="3 4">
    <name type="scientific">Yokenella regensburgei</name>
    <dbReference type="NCBI Taxonomy" id="158877"/>
    <lineage>
        <taxon>Bacteria</taxon>
        <taxon>Pseudomonadati</taxon>
        <taxon>Pseudomonadota</taxon>
        <taxon>Gammaproteobacteria</taxon>
        <taxon>Enterobacterales</taxon>
        <taxon>Enterobacteriaceae</taxon>
        <taxon>Yokenella</taxon>
    </lineage>
</organism>
<dbReference type="InterPro" id="IPR055245">
    <property type="entry name" value="HTH_proteobacteria"/>
</dbReference>
<dbReference type="Proteomes" id="UP000251313">
    <property type="component" value="Unassembled WGS sequence"/>
</dbReference>
<gene>
    <name evidence="2" type="ORF">C7387_2259</name>
    <name evidence="3" type="ORF">NCTC11967_00015</name>
</gene>
<evidence type="ECO:0000313" key="5">
    <source>
        <dbReference type="Proteomes" id="UP000267341"/>
    </source>
</evidence>